<dbReference type="InterPro" id="IPR011011">
    <property type="entry name" value="Znf_FYVE_PHD"/>
</dbReference>
<dbReference type="PANTHER" id="PTHR46591">
    <property type="entry name" value="ZINC FINGER FYVE DOMAIN-CONTAINING PROTEIN 26"/>
    <property type="match status" value="1"/>
</dbReference>
<dbReference type="GO" id="GO:0008270">
    <property type="term" value="F:zinc ion binding"/>
    <property type="evidence" value="ECO:0007669"/>
    <property type="project" value="UniProtKB-KW"/>
</dbReference>
<evidence type="ECO:0000256" key="3">
    <source>
        <dbReference type="ARBA" id="ARBA00022833"/>
    </source>
</evidence>
<feature type="domain" description="FYVE-type" evidence="6">
    <location>
        <begin position="1538"/>
        <end position="1597"/>
    </location>
</feature>
<dbReference type="SUPFAM" id="SSF57903">
    <property type="entry name" value="FYVE/PHD zinc finger"/>
    <property type="match status" value="1"/>
</dbReference>
<dbReference type="PANTHER" id="PTHR46591:SF1">
    <property type="entry name" value="ZINC FINGER FYVE DOMAIN-CONTAINING PROTEIN 26"/>
    <property type="match status" value="1"/>
</dbReference>
<dbReference type="GO" id="GO:0032465">
    <property type="term" value="P:regulation of cytokinesis"/>
    <property type="evidence" value="ECO:0007669"/>
    <property type="project" value="TreeGrafter"/>
</dbReference>
<dbReference type="InterPro" id="IPR017455">
    <property type="entry name" value="Znf_FYVE-rel"/>
</dbReference>
<evidence type="ECO:0000313" key="8">
    <source>
        <dbReference type="Proteomes" id="UP001174909"/>
    </source>
</evidence>
<dbReference type="Pfam" id="PF01363">
    <property type="entry name" value="FYVE"/>
    <property type="match status" value="1"/>
</dbReference>
<feature type="region of interest" description="Disordered" evidence="5">
    <location>
        <begin position="1461"/>
        <end position="1522"/>
    </location>
</feature>
<evidence type="ECO:0000313" key="7">
    <source>
        <dbReference type="EMBL" id="CAI8002632.1"/>
    </source>
</evidence>
<dbReference type="GO" id="GO:0000281">
    <property type="term" value="P:mitotic cytokinesis"/>
    <property type="evidence" value="ECO:0007669"/>
    <property type="project" value="InterPro"/>
</dbReference>
<keyword evidence="2 4" id="KW-0863">Zinc-finger</keyword>
<dbReference type="GO" id="GO:0005813">
    <property type="term" value="C:centrosome"/>
    <property type="evidence" value="ECO:0007669"/>
    <property type="project" value="TreeGrafter"/>
</dbReference>
<dbReference type="GO" id="GO:0032266">
    <property type="term" value="F:phosphatidylinositol-3-phosphate binding"/>
    <property type="evidence" value="ECO:0007669"/>
    <property type="project" value="InterPro"/>
</dbReference>
<dbReference type="Pfam" id="PF04784">
    <property type="entry name" value="DUF547"/>
    <property type="match status" value="1"/>
</dbReference>
<evidence type="ECO:0000259" key="6">
    <source>
        <dbReference type="PROSITE" id="PS50178"/>
    </source>
</evidence>
<feature type="compositionally biased region" description="Polar residues" evidence="5">
    <location>
        <begin position="827"/>
        <end position="843"/>
    </location>
</feature>
<feature type="region of interest" description="Disordered" evidence="5">
    <location>
        <begin position="33"/>
        <end position="63"/>
    </location>
</feature>
<sequence>MFGMENQFGKSFVHFSEKYECVCRELAEQSRWSSTPKTSPSLTPQERNRQQFHHRSSSSSSSVLLHPDTHLHVAIANATSSSSALESLHHLLAPSSLHRMLLSGDEHLERAAQDSANLQTLSQHVSSLVMLDVVSSTKTEGQVARRIVEEASGRCQSVLESLSTTKTRSGARRFSSGKKAGVQHEVSLPGPFSLLQLFSEVSGYFSPALPLPGLSRLSRHPPYHSPHILLSSFLGPLRTPSVVAYKSFQDSYRNARDRLSKHLKKDMDVPGDVITAFEQSTSPLEEPQRSLSQALRRPNILDAMFEELLHVLEGDGRRSPVLVGSPRQRGLMRRSSSVLLKAGSTSPEVGGVSTNFVLQFSNYLSQLMDLLIKCLSPSPSALSEGALLLSVLQESPSRLLGRLVFEVGVAPTRLECLMSSFHHIHMMEVLVRCCCPQLPALPLPLPLPLPTLSGYVQSPAGVVALNEGECPQEAVPLTDLCAFSEKLLTNLLSLVKEHSVQTATQDHLVSSDDLLAIYNSPKMKTLISKTTRLASVDLRTLTTPTEQTSFFSNVVNFLYAHCLMFCIAEAHGRETGVLSRSKISLLELERSQLLQAGVLTRLGYHVGQLGVVSCHDLHHTVLRRSLSPPLSGRDTPLLCRIAPVKPDPWAQFSPSSPDPRILFAVHAGPASSPLPLPLHPDDFSSSLKTAERRYLSRTVRVDVAAKEVTVPQMLYDHRDDFARPVSSEKHGNSSLHYLPDLSLLTYLLSHVDSELSKLLQPLVTACETAVTRKHPLPVKVTVQNEELRLGYRFLGAEDGNRVSRTGNETAGGSESAVTSPRRRMSRLRSQTDVLDSTGSSQGPQLTIKKGYTFTPEILTFVTHQNPLLAALIHLLCPPPPSPPSISLPSSSATATTPHRKMNKSVPATGSEEEGTTGVSVTGEVSEGEEREDSGRRAMTMFAVRSRVKTSLARRTSYDHHAPLSPSLSSWQRDLEDVLVQFVTHKPMQHFLQARLANFNSILPWDLPTARPTSSVGGGGGRRSMGGASSSLPKPKESLRVLALLPARGHALGSACNYSLHRLVESGRVQEAIAFLASEPAACHRNRTSLLADIALSSAFVKSYSEILSLGQSGEMAGETLSSTSSSSSSSSSPLSLLFQLSDPEMAARLVLSSLHNWPVDVCCDLLSLSSHHLPPSSPLLPAVQDKLQRMQIYSTIMGKCRSLLLTRSERERKKEQRSWSRWTTLARDSESKPQFVLGMLLTEREFELSRRWALVHSLSQRICQQIEVDYLSTLLEGQSPDPLSAHRVLDSLLEDKLRLRVCESVLEHRMKDAAAGALDHVETTIFILHYITSKLGKVVGEKQRLKYMNWLLGAKALLSLPREERQDYKSLMGDAALLVEQLLIHKKTELAAMVVKELRKDHHIGWLTVSDMPRTGSAPSSLPKDETNDPFTDLFIFYASKALDFPEPVFSSSNKTYSVATTAQSTRPTSPGHTSHPPTVPLTPHTFTEPPSRTTYTHHRRRSSQAPISPTPAYHTMDSAQNYEPPPVPPPKEKWVPDSKAKNCPICRSANFGMFNRRHHCRRCGRVVCARCSPHLTAVDGYDRPQRTCKDCHSFQKNTSIEESGQSSEYQATLASVYPALSHNQRWKLLPNDNAYNNNIRSEFGYEESPNWALCLTLVDLLLSRGMAAACLLDRCQSVSLQLVSDSRDNINREVDQYFVIGVIQNLLWSAKLRFEEATDLSGVEICDTYLSRVDLLRRLVSSRSRVVPSIQELAKPELARRVRDRLVQEDQFELAMEVSTKCQLDTSVVWSAWGVACLRCGELAKAREKFRHCFQMSSQRGSGVTAGRRSSGMGGAGTQQLLERIVEQLEQSPLSITTKCAQPTEDWSSVMMACMSLTEKHSEDCDLDTHRFSECLHYLQSHGGQSATVAFFVRHNCWTDACKYILDERCSEEVFVEQLWVPALKAGVIEKVQDILKALNHSLVHWEPYLTAVCRHFSQRSLYHILYQTQLYMRDFIRAGMTCIKFFIGFSGRSTTITDLFSRRHYLITALRHFQSALDAKQRAHGDRTPGVGRGRGGGYLRSGGEDPHLSLATSTKNMSVSDLKSHITTIELQMRVTEFLYRCAKASNSLQTPLTSSGEGGVTNSSGGVARKLVQPVTLFSSGHMRAEVAVQLMLRSQDILEGFELAHSIVTTYRLPTVQHFLRDVARSGGSPPLQRHTCPPRVCQQELVCIGLPQ</sequence>
<feature type="compositionally biased region" description="Low complexity" evidence="5">
    <location>
        <begin position="1465"/>
        <end position="1477"/>
    </location>
</feature>
<name>A0AA35W6R8_GEOBA</name>
<feature type="compositionally biased region" description="Low complexity" evidence="5">
    <location>
        <begin position="33"/>
        <end position="44"/>
    </location>
</feature>
<dbReference type="InterPro" id="IPR028730">
    <property type="entry name" value="ZFYVE26"/>
</dbReference>
<evidence type="ECO:0000256" key="1">
    <source>
        <dbReference type="ARBA" id="ARBA00022723"/>
    </source>
</evidence>
<dbReference type="GO" id="GO:0030496">
    <property type="term" value="C:midbody"/>
    <property type="evidence" value="ECO:0007669"/>
    <property type="project" value="TreeGrafter"/>
</dbReference>
<dbReference type="InterPro" id="IPR013083">
    <property type="entry name" value="Znf_RING/FYVE/PHD"/>
</dbReference>
<reference evidence="7" key="1">
    <citation type="submission" date="2023-03" db="EMBL/GenBank/DDBJ databases">
        <authorList>
            <person name="Steffen K."/>
            <person name="Cardenas P."/>
        </authorList>
    </citation>
    <scope>NUCLEOTIDE SEQUENCE</scope>
</reference>
<dbReference type="Gene3D" id="3.30.40.10">
    <property type="entry name" value="Zinc/RING finger domain, C3HC4 (zinc finger)"/>
    <property type="match status" value="1"/>
</dbReference>
<comment type="caution">
    <text evidence="7">The sequence shown here is derived from an EMBL/GenBank/DDBJ whole genome shotgun (WGS) entry which is preliminary data.</text>
</comment>
<keyword evidence="8" id="KW-1185">Reference proteome</keyword>
<dbReference type="Proteomes" id="UP001174909">
    <property type="component" value="Unassembled WGS sequence"/>
</dbReference>
<keyword evidence="1" id="KW-0479">Metal-binding</keyword>
<feature type="compositionally biased region" description="Polar residues" evidence="5">
    <location>
        <begin position="802"/>
        <end position="818"/>
    </location>
</feature>
<accession>A0AA35W6R8</accession>
<feature type="region of interest" description="Disordered" evidence="5">
    <location>
        <begin position="882"/>
        <end position="936"/>
    </location>
</feature>
<dbReference type="GO" id="GO:0005765">
    <property type="term" value="C:lysosomal membrane"/>
    <property type="evidence" value="ECO:0007669"/>
    <property type="project" value="TreeGrafter"/>
</dbReference>
<proteinExistence type="predicted"/>
<evidence type="ECO:0000256" key="4">
    <source>
        <dbReference type="PROSITE-ProRule" id="PRU00091"/>
    </source>
</evidence>
<dbReference type="InterPro" id="IPR006869">
    <property type="entry name" value="DUF547"/>
</dbReference>
<evidence type="ECO:0000256" key="5">
    <source>
        <dbReference type="SAM" id="MobiDB-lite"/>
    </source>
</evidence>
<dbReference type="GO" id="GO:0000724">
    <property type="term" value="P:double-strand break repair via homologous recombination"/>
    <property type="evidence" value="ECO:0007669"/>
    <property type="project" value="InterPro"/>
</dbReference>
<keyword evidence="3" id="KW-0862">Zinc</keyword>
<feature type="compositionally biased region" description="Low complexity" evidence="5">
    <location>
        <begin position="915"/>
        <end position="924"/>
    </location>
</feature>
<feature type="region of interest" description="Disordered" evidence="5">
    <location>
        <begin position="1010"/>
        <end position="1032"/>
    </location>
</feature>
<evidence type="ECO:0000256" key="2">
    <source>
        <dbReference type="ARBA" id="ARBA00022771"/>
    </source>
</evidence>
<organism evidence="7 8">
    <name type="scientific">Geodia barretti</name>
    <name type="common">Barrett's horny sponge</name>
    <dbReference type="NCBI Taxonomy" id="519541"/>
    <lineage>
        <taxon>Eukaryota</taxon>
        <taxon>Metazoa</taxon>
        <taxon>Porifera</taxon>
        <taxon>Demospongiae</taxon>
        <taxon>Heteroscleromorpha</taxon>
        <taxon>Tetractinellida</taxon>
        <taxon>Astrophorina</taxon>
        <taxon>Geodiidae</taxon>
        <taxon>Geodia</taxon>
    </lineage>
</organism>
<dbReference type="InterPro" id="IPR000306">
    <property type="entry name" value="Znf_FYVE"/>
</dbReference>
<protein>
    <submittedName>
        <fullName evidence="7">Zinc finger FYVE domain-containing protein 26</fullName>
    </submittedName>
</protein>
<feature type="region of interest" description="Disordered" evidence="5">
    <location>
        <begin position="799"/>
        <end position="843"/>
    </location>
</feature>
<gene>
    <name evidence="7" type="ORF">GBAR_LOCUS3432</name>
</gene>
<dbReference type="PROSITE" id="PS50178">
    <property type="entry name" value="ZF_FYVE"/>
    <property type="match status" value="1"/>
</dbReference>
<dbReference type="SMART" id="SM00064">
    <property type="entry name" value="FYVE"/>
    <property type="match status" value="1"/>
</dbReference>
<dbReference type="EMBL" id="CASHTH010000488">
    <property type="protein sequence ID" value="CAI8002632.1"/>
    <property type="molecule type" value="Genomic_DNA"/>
</dbReference>